<keyword evidence="2" id="KW-1185">Reference proteome</keyword>
<name>E1JVX4_SOLFR</name>
<comment type="caution">
    <text evidence="1">The sequence shown here is derived from an EMBL/GenBank/DDBJ whole genome shotgun (WGS) entry which is preliminary data.</text>
</comment>
<evidence type="ECO:0000313" key="2">
    <source>
        <dbReference type="Proteomes" id="UP000006250"/>
    </source>
</evidence>
<evidence type="ECO:0000313" key="1">
    <source>
        <dbReference type="EMBL" id="EFL51612.1"/>
    </source>
</evidence>
<protein>
    <submittedName>
        <fullName evidence="1">Uncharacterized protein</fullName>
    </submittedName>
</protein>
<dbReference type="Proteomes" id="UP000006250">
    <property type="component" value="Unassembled WGS sequence"/>
</dbReference>
<gene>
    <name evidence="1" type="ORF">DesfrDRAFT_1773</name>
</gene>
<dbReference type="EMBL" id="AECZ01000009">
    <property type="protein sequence ID" value="EFL51612.1"/>
    <property type="molecule type" value="Genomic_DNA"/>
</dbReference>
<accession>E1JVX4</accession>
<sequence length="66" mass="7522">MRKFLVQEEKTGAKREALKSNQEGCLNESLINMLVAGVLQMYRSGRKSNPFSLFLSSFRQKALGRK</sequence>
<reference evidence="1 2" key="1">
    <citation type="submission" date="2010-08" db="EMBL/GenBank/DDBJ databases">
        <title>The draft genome of Desulfovibrio fructosovorans JJ.</title>
        <authorList>
            <consortium name="US DOE Joint Genome Institute (JGI-PGF)"/>
            <person name="Lucas S."/>
            <person name="Copeland A."/>
            <person name="Lapidus A."/>
            <person name="Cheng J.-F."/>
            <person name="Bruce D."/>
            <person name="Goodwin L."/>
            <person name="Pitluck S."/>
            <person name="Land M.L."/>
            <person name="Hauser L."/>
            <person name="Chang Y.-J."/>
            <person name="Jeffries C."/>
            <person name="Wall J.D."/>
            <person name="Stahl D.A."/>
            <person name="Arkin A.P."/>
            <person name="Dehal P."/>
            <person name="Stolyar S.M."/>
            <person name="Hazen T.C."/>
            <person name="Woyke T.J."/>
        </authorList>
    </citation>
    <scope>NUCLEOTIDE SEQUENCE [LARGE SCALE GENOMIC DNA]</scope>
    <source>
        <strain evidence="1 2">JJ</strain>
    </source>
</reference>
<organism evidence="1 2">
    <name type="scientific">Solidesulfovibrio fructosivorans JJ]</name>
    <dbReference type="NCBI Taxonomy" id="596151"/>
    <lineage>
        <taxon>Bacteria</taxon>
        <taxon>Pseudomonadati</taxon>
        <taxon>Thermodesulfobacteriota</taxon>
        <taxon>Desulfovibrionia</taxon>
        <taxon>Desulfovibrionales</taxon>
        <taxon>Desulfovibrionaceae</taxon>
        <taxon>Solidesulfovibrio</taxon>
    </lineage>
</organism>
<dbReference type="STRING" id="596151.DesfrDRAFT_1773"/>
<dbReference type="AlphaFoldDB" id="E1JVX4"/>
<proteinExistence type="predicted"/>